<dbReference type="Pfam" id="PF18142">
    <property type="entry name" value="SLATT_fungal"/>
    <property type="match status" value="1"/>
</dbReference>
<accession>A0ABP1D8D7</accession>
<feature type="compositionally biased region" description="Basic and acidic residues" evidence="1">
    <location>
        <begin position="442"/>
        <end position="452"/>
    </location>
</feature>
<gene>
    <name evidence="3" type="ORF">GFSPODELE1_LOCUS4218</name>
</gene>
<feature type="region of interest" description="Disordered" evidence="1">
    <location>
        <begin position="430"/>
        <end position="452"/>
    </location>
</feature>
<name>A0ABP1D8D7_9APHY</name>
<feature type="region of interest" description="Disordered" evidence="1">
    <location>
        <begin position="197"/>
        <end position="229"/>
    </location>
</feature>
<dbReference type="InterPro" id="IPR041622">
    <property type="entry name" value="SLATT_fungi"/>
</dbReference>
<feature type="domain" description="SMODS and SLOG-associating 2TM effector" evidence="2">
    <location>
        <begin position="303"/>
        <end position="421"/>
    </location>
</feature>
<keyword evidence="4" id="KW-1185">Reference proteome</keyword>
<evidence type="ECO:0000256" key="1">
    <source>
        <dbReference type="SAM" id="MobiDB-lite"/>
    </source>
</evidence>
<protein>
    <recommendedName>
        <fullName evidence="2">SMODS and SLOG-associating 2TM effector domain-containing protein</fullName>
    </recommendedName>
</protein>
<evidence type="ECO:0000313" key="3">
    <source>
        <dbReference type="EMBL" id="CAL1702777.1"/>
    </source>
</evidence>
<evidence type="ECO:0000259" key="2">
    <source>
        <dbReference type="Pfam" id="PF18142"/>
    </source>
</evidence>
<dbReference type="NCBIfam" id="NF033635">
    <property type="entry name" value="SLATT_fungal"/>
    <property type="match status" value="1"/>
</dbReference>
<evidence type="ECO:0000313" key="4">
    <source>
        <dbReference type="Proteomes" id="UP001497453"/>
    </source>
</evidence>
<feature type="compositionally biased region" description="Polar residues" evidence="1">
    <location>
        <begin position="89"/>
        <end position="108"/>
    </location>
</feature>
<dbReference type="EMBL" id="OZ037945">
    <property type="protein sequence ID" value="CAL1702777.1"/>
    <property type="molecule type" value="Genomic_DNA"/>
</dbReference>
<sequence>MSDHHAGSKEDGNTSFNTPAGTGEESDTPRPNPPALLPTVNVIQSSPPQVQFAPANDNTTIPHPRSPSYPDLRPSNPLSPGNAPLAGPSTASSFSQQPIATTTSNTETSPRHHQRKSLVPSTLQESPTEEEGQGSASNLLPKQAEEPPAPPPPNTKPQVLRDPSYGTDRPLSMPGPVFMEPQYDRRHRSMRSMYDMSHDRQGSLGGRRVTLSPRQSYTDGRPGDGNGNGVGMISGDQIERNAPYPYRNSLLAEEGRVSRRTIIDHAVPTEHEILQMTKEKPEERYKPNTVGARLEPTLKHAQEALLEARRTAKATGWGLNVAIGAQVILGALTTGVAAATTGRQTSIATTILGGLSTLAASYLAKARGSGQPENSITKCNDLEHFVRSCEAFLLDYGDDEGHTQDRHIARYRMRFEELQGNDSSIIAEGIVEKGQPNSTENLNEKRQNGRAT</sequence>
<proteinExistence type="predicted"/>
<reference evidence="4" key="1">
    <citation type="submission" date="2024-04" db="EMBL/GenBank/DDBJ databases">
        <authorList>
            <person name="Shaw F."/>
            <person name="Minotto A."/>
        </authorList>
    </citation>
    <scope>NUCLEOTIDE SEQUENCE [LARGE SCALE GENOMIC DNA]</scope>
</reference>
<dbReference type="Proteomes" id="UP001497453">
    <property type="component" value="Chromosome 2"/>
</dbReference>
<feature type="region of interest" description="Disordered" evidence="1">
    <location>
        <begin position="1"/>
        <end position="180"/>
    </location>
</feature>
<feature type="compositionally biased region" description="Basic and acidic residues" evidence="1">
    <location>
        <begin position="1"/>
        <end position="12"/>
    </location>
</feature>
<organism evidence="3 4">
    <name type="scientific">Somion occarium</name>
    <dbReference type="NCBI Taxonomy" id="3059160"/>
    <lineage>
        <taxon>Eukaryota</taxon>
        <taxon>Fungi</taxon>
        <taxon>Dikarya</taxon>
        <taxon>Basidiomycota</taxon>
        <taxon>Agaricomycotina</taxon>
        <taxon>Agaricomycetes</taxon>
        <taxon>Polyporales</taxon>
        <taxon>Cerrenaceae</taxon>
        <taxon>Somion</taxon>
    </lineage>
</organism>